<dbReference type="Gene3D" id="3.30.420.10">
    <property type="entry name" value="Ribonuclease H-like superfamily/Ribonuclease H"/>
    <property type="match status" value="1"/>
</dbReference>
<reference evidence="3 4" key="1">
    <citation type="submission" date="2023-09" db="EMBL/GenBank/DDBJ databases">
        <authorList>
            <person name="Wang M."/>
        </authorList>
    </citation>
    <scope>NUCLEOTIDE SEQUENCE [LARGE SCALE GENOMIC DNA]</scope>
    <source>
        <strain evidence="3">GT-2023</strain>
        <tissue evidence="3">Liver</tissue>
    </source>
</reference>
<dbReference type="PANTHER" id="PTHR47331">
    <property type="entry name" value="PHD-TYPE DOMAIN-CONTAINING PROTEIN"/>
    <property type="match status" value="1"/>
</dbReference>
<dbReference type="SUPFAM" id="SSF56672">
    <property type="entry name" value="DNA/RNA polymerases"/>
    <property type="match status" value="1"/>
</dbReference>
<feature type="region of interest" description="Disordered" evidence="1">
    <location>
        <begin position="1"/>
        <end position="36"/>
    </location>
</feature>
<dbReference type="PROSITE" id="PS50994">
    <property type="entry name" value="INTEGRASE"/>
    <property type="match status" value="1"/>
</dbReference>
<dbReference type="PANTHER" id="PTHR47331:SF6">
    <property type="entry name" value="DOUBLECORTIN DOMAIN-CONTAINING PROTEIN"/>
    <property type="match status" value="1"/>
</dbReference>
<gene>
    <name evidence="3" type="ORF">QQF64_006716</name>
</gene>
<dbReference type="Proteomes" id="UP001558613">
    <property type="component" value="Unassembled WGS sequence"/>
</dbReference>
<evidence type="ECO:0000313" key="4">
    <source>
        <dbReference type="Proteomes" id="UP001558613"/>
    </source>
</evidence>
<dbReference type="InterPro" id="IPR036397">
    <property type="entry name" value="RNaseH_sf"/>
</dbReference>
<dbReference type="Pfam" id="PF05380">
    <property type="entry name" value="Peptidase_A17"/>
    <property type="match status" value="1"/>
</dbReference>
<feature type="compositionally biased region" description="Basic and acidic residues" evidence="1">
    <location>
        <begin position="1"/>
        <end position="12"/>
    </location>
</feature>
<evidence type="ECO:0000259" key="2">
    <source>
        <dbReference type="PROSITE" id="PS50994"/>
    </source>
</evidence>
<evidence type="ECO:0000256" key="1">
    <source>
        <dbReference type="SAM" id="MobiDB-lite"/>
    </source>
</evidence>
<feature type="compositionally biased region" description="Low complexity" evidence="1">
    <location>
        <begin position="21"/>
        <end position="36"/>
    </location>
</feature>
<keyword evidence="4" id="KW-1185">Reference proteome</keyword>
<evidence type="ECO:0000313" key="3">
    <source>
        <dbReference type="EMBL" id="KAL1261451.1"/>
    </source>
</evidence>
<dbReference type="EMBL" id="JAYMGO010000014">
    <property type="protein sequence ID" value="KAL1261451.1"/>
    <property type="molecule type" value="Genomic_DNA"/>
</dbReference>
<dbReference type="Pfam" id="PF18701">
    <property type="entry name" value="DUF5641"/>
    <property type="match status" value="1"/>
</dbReference>
<feature type="compositionally biased region" description="Polar residues" evidence="1">
    <location>
        <begin position="224"/>
        <end position="237"/>
    </location>
</feature>
<proteinExistence type="predicted"/>
<dbReference type="InterPro" id="IPR043502">
    <property type="entry name" value="DNA/RNA_pol_sf"/>
</dbReference>
<dbReference type="CDD" id="cd01644">
    <property type="entry name" value="RT_pepA17"/>
    <property type="match status" value="1"/>
</dbReference>
<feature type="compositionally biased region" description="Polar residues" evidence="1">
    <location>
        <begin position="141"/>
        <end position="167"/>
    </location>
</feature>
<feature type="domain" description="Integrase catalytic" evidence="2">
    <location>
        <begin position="1652"/>
        <end position="1843"/>
    </location>
</feature>
<dbReference type="InterPro" id="IPR008042">
    <property type="entry name" value="Retrotrans_Pao"/>
</dbReference>
<sequence>MDKSQTSKKTNETDQALEIGSRSGRSQWSTRSSASAAATTARAKAAACKVKASYAEKEAIMMRERAQLEEHQQKTLAETARKKAEVEAELYVLKLQKEAVAASTEADVYEAAVLKEYALDEDLEKLECISNRTERTREYVQTHSQPLNTLNQTSNPQNGSENSSYVTRSYVAGSLSSLPPTTKEESKAETVSMRPEHTLQQNLQCFPSKVKTEQLEGDEEVRHQSNPPQIQQESDLPSQVPAGCSTPAPPHANDFATYLLRKEMVNSGLFRFDDCPENYWAWKTSFQAVTSELNLTSREEIDLLIRWLGPDSSSHAKRIKSVYVSNPISGVGVIWRRLEDCYGCPEVIEQAMLKRLDIFPRITNKDTHRLRDLGDLLLELLSAKESGRLPGLAYLDTARGVNPIVEKLPFGLQDKWITQGSRYKEDHKVHFPPFSFFVEFVCRQARTRNDPSFALTSTGCVSNTRTDGAGKLSNRTCVFVKKTEITAAQSNQDRTSERNVEPDKFCTMHNKPHPLYKCRTFRSKHLDERKAHLKEKSICFKCCASTKHVARDCRVLIKCRECNSDRHIAAMHPGPAPWSLEASETKTEDAGEDSTEVTNKCTEICGDASKPKSCSKICLVKVYPSNQSEKAKHIYAVLDEQSNRSLVKSQFFDLFNIVGSSSPYTLKTCSGIVSTAGRKASCFSVESLDGKTVVALPPLLECNTLPDDRSEIPTPEVAMRFPHLIAVSDKIPPLDPSVPILLLLGRDVLSVHKVREQRNGPHDTPYAQRLDLGWVIVGEVCLDGIHRQSSVNAYKTNILLNGRTSYFSSCMKGISIAEQADSPLLSYIPDPSCSVKSNESFSKSLKENVFVISPDDDKVTLSVEDNVFLEIMNKEVYLDEDGHWVAPLPFRSPRIQLPNNREQAMQRLRALQRALSKKPNMKTHFFDFMQKVIDDKQAELAPPLQQGEECWYLPIFGIYHPHKPDKIRVVFDSSAQFRGVSLNDVLLSGPDLNNTLLGVLLRFRREKIAVMADIERMFYCFKVKEQHRNYLRFLWHKDNCSGKEIIDYRMAVHVFGNSPSPAVAIYALRRAAEYGEAECGTDAKNFVLRNFYVDDGITSVPTEVEAIDLLKRTQTMLSKSSLNLHKVASNSASVMEAFPSSERAKDLKDLDFSKDTIPLQRSLGIGWNLKTDCFSFKASQELKPFTRRGILSTVNSLYDPLGFVCPITIQGKALVRELSTIQQDWDTVLPSDKKDSWKVWVSSLAELDHLQIPRAYVSTSVCGAQLRELCIFSDASTLAIAAVAYLRVTDSNAQSHVGFVMGRSKLAPFPAHTVPRLELCAAVLAVELMELIKGEIDLELHNIHFYTDSRIVLGYIHNVTRRFYMYVANRVARIRKATEPNQWHYVCSEQNAADHATRFVPAVHLPLTNWFSGPEFLRKGGPIGCSIEESYGLVKAEEDVEIRPQAKVLATGITEQSLDSTRFQRFSTWRSLLRAVTTLTHIAKFFSQSLPSSLCRKWHWCAKTSDIERSQAKSTIIKTIQQEVYGEEFESLSKFGKVSQHSTLLRLDPFVDKEGLLRVGGRIHCADISDPEKHPLILPPSHHVTGLLIQHYHDQVAHQGRHFTEGAIRSAGLWIVNGKRLVSNTIHKCVLCKKLRGKMESQKMSALPPDRVSVDPPFTHTGLDVFGPFTVVTRKTRGHSIENKRWAVIFSCLSTRAVHLEVMESLSASSFICALRRFLAVRGPVKHFRSDRGTNFIGAVKELQIDTGNSELQGFLQKQSCTWTFNAPHSSHMGGVWERMIGIARRILEALLMKTPTRLTHEVLTTLMAEVMAIMNSRPLTSISTDASMPQVLSPAMLLTQKASVAPTPPGNFELGHLHKSQWRQVQMLADSFWKRWKQEYLSTLQSRRKWTEERDNIREGDVVLLKDGEAKRSEWPIGLITKTVASSDGKIRKVMVKTAKLGIVREYLRPICDVVLLLSSNQKKAGKCSFSLPAAETYAAKLLDIFKIALEKVEVL</sequence>
<dbReference type="InterPro" id="IPR001584">
    <property type="entry name" value="Integrase_cat-core"/>
</dbReference>
<organism evidence="3 4">
    <name type="scientific">Cirrhinus molitorella</name>
    <name type="common">mud carp</name>
    <dbReference type="NCBI Taxonomy" id="172907"/>
    <lineage>
        <taxon>Eukaryota</taxon>
        <taxon>Metazoa</taxon>
        <taxon>Chordata</taxon>
        <taxon>Craniata</taxon>
        <taxon>Vertebrata</taxon>
        <taxon>Euteleostomi</taxon>
        <taxon>Actinopterygii</taxon>
        <taxon>Neopterygii</taxon>
        <taxon>Teleostei</taxon>
        <taxon>Ostariophysi</taxon>
        <taxon>Cypriniformes</taxon>
        <taxon>Cyprinidae</taxon>
        <taxon>Labeoninae</taxon>
        <taxon>Labeonini</taxon>
        <taxon>Cirrhinus</taxon>
    </lineage>
</organism>
<comment type="caution">
    <text evidence="3">The sequence shown here is derived from an EMBL/GenBank/DDBJ whole genome shotgun (WGS) entry which is preliminary data.</text>
</comment>
<dbReference type="InterPro" id="IPR012337">
    <property type="entry name" value="RNaseH-like_sf"/>
</dbReference>
<accession>A0ABR3MB12</accession>
<dbReference type="InterPro" id="IPR040676">
    <property type="entry name" value="DUF5641"/>
</dbReference>
<protein>
    <recommendedName>
        <fullName evidence="2">Integrase catalytic domain-containing protein</fullName>
    </recommendedName>
</protein>
<dbReference type="SUPFAM" id="SSF53098">
    <property type="entry name" value="Ribonuclease H-like"/>
    <property type="match status" value="1"/>
</dbReference>
<name>A0ABR3MB12_9TELE</name>
<feature type="region of interest" description="Disordered" evidence="1">
    <location>
        <begin position="141"/>
        <end position="248"/>
    </location>
</feature>